<evidence type="ECO:0000313" key="3">
    <source>
        <dbReference type="Proteomes" id="UP000254331"/>
    </source>
</evidence>
<dbReference type="EMBL" id="UGTW01000001">
    <property type="protein sequence ID" value="SUC17205.1"/>
    <property type="molecule type" value="Genomic_DNA"/>
</dbReference>
<organism evidence="2 3">
    <name type="scientific">Proteus vulgaris</name>
    <dbReference type="NCBI Taxonomy" id="585"/>
    <lineage>
        <taxon>Bacteria</taxon>
        <taxon>Pseudomonadati</taxon>
        <taxon>Pseudomonadota</taxon>
        <taxon>Gammaproteobacteria</taxon>
        <taxon>Enterobacterales</taxon>
        <taxon>Morganellaceae</taxon>
        <taxon>Proteus</taxon>
    </lineage>
</organism>
<protein>
    <submittedName>
        <fullName evidence="2">YfaZ</fullName>
    </submittedName>
</protein>
<dbReference type="AlphaFoldDB" id="A0A379FCA0"/>
<gene>
    <name evidence="2" type="ORF">NCTC10376_03139</name>
</gene>
<dbReference type="Proteomes" id="UP000254331">
    <property type="component" value="Unassembled WGS sequence"/>
</dbReference>
<name>A0A379FCA0_PROVU</name>
<evidence type="ECO:0000256" key="1">
    <source>
        <dbReference type="SAM" id="SignalP"/>
    </source>
</evidence>
<feature type="signal peptide" evidence="1">
    <location>
        <begin position="1"/>
        <end position="22"/>
    </location>
</feature>
<accession>A0A379FCA0</accession>
<sequence>MMKKYLLVGAISALFVAGNANAVSMNIQAGKHYTDVRAGLGNPNAGLSFNGNWARSDHDGQVGSLGTKFALPLGPFSASVGGKALYLSPKDGDDGAALAGGVGLNWDILPSLSVYGEAYGSPEGLTSGSKSYYEADVGAQLTVFKPLHVNAGYRVIEIENSHNRSNNKLADGFYVGAGLSF</sequence>
<proteinExistence type="predicted"/>
<keyword evidence="1" id="KW-0732">Signal</keyword>
<evidence type="ECO:0000313" key="2">
    <source>
        <dbReference type="EMBL" id="SUC17205.1"/>
    </source>
</evidence>
<dbReference type="InterPro" id="IPR009998">
    <property type="entry name" value="YfaZ"/>
</dbReference>
<dbReference type="Pfam" id="PF07437">
    <property type="entry name" value="YfaZ"/>
    <property type="match status" value="1"/>
</dbReference>
<reference evidence="2 3" key="1">
    <citation type="submission" date="2018-06" db="EMBL/GenBank/DDBJ databases">
        <authorList>
            <consortium name="Pathogen Informatics"/>
            <person name="Doyle S."/>
        </authorList>
    </citation>
    <scope>NUCLEOTIDE SEQUENCE [LARGE SCALE GENOMIC DNA]</scope>
    <source>
        <strain evidence="2 3">NCTC10376</strain>
    </source>
</reference>
<feature type="chain" id="PRO_5016862236" evidence="1">
    <location>
        <begin position="23"/>
        <end position="181"/>
    </location>
</feature>